<evidence type="ECO:0000256" key="11">
    <source>
        <dbReference type="SAM" id="Phobius"/>
    </source>
</evidence>
<dbReference type="InterPro" id="IPR003593">
    <property type="entry name" value="AAA+_ATPase"/>
</dbReference>
<keyword evidence="9 11" id="KW-0472">Membrane</keyword>
<evidence type="ECO:0000256" key="7">
    <source>
        <dbReference type="ARBA" id="ARBA00022840"/>
    </source>
</evidence>
<protein>
    <recommendedName>
        <fullName evidence="3">ABC-type xenobiotic transporter</fullName>
        <ecNumber evidence="3">7.6.2.2</ecNumber>
    </recommendedName>
</protein>
<evidence type="ECO:0000256" key="2">
    <source>
        <dbReference type="ARBA" id="ARBA00009726"/>
    </source>
</evidence>
<feature type="domain" description="ABC transporter" evidence="12">
    <location>
        <begin position="898"/>
        <end position="1095"/>
    </location>
</feature>
<evidence type="ECO:0000313" key="15">
    <source>
        <dbReference type="Proteomes" id="UP000008311"/>
    </source>
</evidence>
<dbReference type="GO" id="GO:0016887">
    <property type="term" value="F:ATP hydrolysis activity"/>
    <property type="evidence" value="ECO:0007669"/>
    <property type="project" value="InterPro"/>
</dbReference>
<dbReference type="CDD" id="cd18579">
    <property type="entry name" value="ABC_6TM_ABCC_D1"/>
    <property type="match status" value="1"/>
</dbReference>
<dbReference type="InterPro" id="IPR003439">
    <property type="entry name" value="ABC_transporter-like_ATP-bd"/>
</dbReference>
<sequence length="1105" mass="123289">MEVASPLTHSMPPILSNSSSPFLGSYFLLKPMFLRGFSGSLHLVLLLALLMSFVSGKFGVRRVSDQETRFNKNVKRDLLCYKQKAAFFCCLCISVLNLVCCLLSYSYGCKNGCSGDELVTLLDLALRTLSWGALSVYRHIQSADKLLEEPLLNENGNSTEFRGGDSVTPYSNAGLISILTFSWMGSLIAAGNNKTLDLEDFPQLLHQDIVVAAFSVFRNKFESGSSAATRVSAFNLVKTLFLSAWKEILWTDLFVQCLNGHKEFKNQGNFLASAFLTAKLIERLSQRHWSFKLQQVAMRIRSVIVAMIYNKGLTHSCQAEQGHTSGEIINFVTVDAERIGAFFQYLYDPWLVIVQVSLALFILYKHLGLASLATLLATFIVMLMSYPLGKLEEKLEENLMKAKDKRMKATTEILRNMRILKFQAWEMKVLSKIVELRKTEAGWLKKYVYATALVSFVFWSAPSFVSLATFATCMLMGIPLELGKILTALATFKMLQEPIIHLPHPISTIVQTKVSLYRIASFLRLDYLPSDAVEELPRDGSNTAIEIADGNFSWDLSGRNNIKRYKLESLPRYEGCGEVSKISGSVKLGWTKDYVAQSPWIQNGTIEENILFGKEIERKRYESILEACSLKKDLEILSFGDQTVIGERGINLSGGQKQRIEIARALYQDAYIYLFDDPFSAVDAHTGSHLFSMSCFCDPTLVHLIFQLSGSAFGNESVSKEHDGFSNTDGFTPKKREKQGFRKNVLQVISNYWITWATSISKDAKPPCSTEEISVDLQIPYQVWTVAFSMVNLLGTVAVMSPVAWQKYYIPSARELSRLIGVCKAPVIQHLAETISGSTTIRSFSQQSRFRELNMKLTDAYSRPKFHSAGAIQWLGFRLDMFYSITFALYLFILISFPKGTDLDSICPSPLVLRGLTCTLPGGKKSGIVGRTGSRKSTLIQALFQIVEPAAGQIVVDGVNISSIGLHNLRSRLSIIPQDPTMFDGTIRSNLDRLGSYSEEEIWELVCLGSVLLEKSKVLVLDEATASVDTATDNSIQQIIRQHFSDCTVITIAHRITSILDSDMVLLLSDGLVEEHDSPGKLLANKSSAFAKLVAEYTDRSNTSF</sequence>
<dbReference type="PROSITE" id="PS50929">
    <property type="entry name" value="ABC_TM1F"/>
    <property type="match status" value="2"/>
</dbReference>
<comment type="catalytic activity">
    <reaction evidence="10">
        <text>ATP + H2O + xenobioticSide 1 = ADP + phosphate + xenobioticSide 2.</text>
        <dbReference type="EC" id="7.6.2.2"/>
    </reaction>
</comment>
<keyword evidence="6" id="KW-0547">Nucleotide-binding</keyword>
<keyword evidence="4" id="KW-0813">Transport</keyword>
<feature type="transmembrane region" description="Helical" evidence="11">
    <location>
        <begin position="345"/>
        <end position="364"/>
    </location>
</feature>
<evidence type="ECO:0000259" key="13">
    <source>
        <dbReference type="PROSITE" id="PS50929"/>
    </source>
</evidence>
<dbReference type="Gene3D" id="3.40.50.300">
    <property type="entry name" value="P-loop containing nucleotide triphosphate hydrolases"/>
    <property type="match status" value="3"/>
</dbReference>
<feature type="domain" description="ABC transmembrane type-1" evidence="13">
    <location>
        <begin position="250"/>
        <end position="511"/>
    </location>
</feature>
<dbReference type="InterPro" id="IPR050173">
    <property type="entry name" value="ABC_transporter_C-like"/>
</dbReference>
<proteinExistence type="inferred from homology"/>
<evidence type="ECO:0000256" key="6">
    <source>
        <dbReference type="ARBA" id="ARBA00022741"/>
    </source>
</evidence>
<feature type="domain" description="ABC transporter" evidence="12">
    <location>
        <begin position="514"/>
        <end position="748"/>
    </location>
</feature>
<dbReference type="InterPro" id="IPR036640">
    <property type="entry name" value="ABC1_TM_sf"/>
</dbReference>
<dbReference type="GO" id="GO:0008559">
    <property type="term" value="F:ABC-type xenobiotic transporter activity"/>
    <property type="evidence" value="ECO:0007669"/>
    <property type="project" value="UniProtKB-EC"/>
</dbReference>
<feature type="transmembrane region" description="Helical" evidence="11">
    <location>
        <begin position="447"/>
        <end position="471"/>
    </location>
</feature>
<dbReference type="Gene3D" id="1.20.1560.10">
    <property type="entry name" value="ABC transporter type 1, transmembrane domain"/>
    <property type="match status" value="2"/>
</dbReference>
<dbReference type="GO" id="GO:0140359">
    <property type="term" value="F:ABC-type transporter activity"/>
    <property type="evidence" value="ECO:0000318"/>
    <property type="project" value="GO_Central"/>
</dbReference>
<comment type="similarity">
    <text evidence="2">Belongs to the ABC transporter superfamily. ABCC family. Conjugate transporter (TC 3.A.1.208) subfamily.</text>
</comment>
<keyword evidence="5 11" id="KW-0812">Transmembrane</keyword>
<dbReference type="SUPFAM" id="SSF52540">
    <property type="entry name" value="P-loop containing nucleoside triphosphate hydrolases"/>
    <property type="match status" value="2"/>
</dbReference>
<keyword evidence="8 11" id="KW-1133">Transmembrane helix</keyword>
<dbReference type="CDD" id="cd03244">
    <property type="entry name" value="ABCC_MRP_domain2"/>
    <property type="match status" value="1"/>
</dbReference>
<feature type="transmembrane region" description="Helical" evidence="11">
    <location>
        <begin position="783"/>
        <end position="805"/>
    </location>
</feature>
<dbReference type="eggNOG" id="KOG0054">
    <property type="taxonomic scope" value="Eukaryota"/>
</dbReference>
<evidence type="ECO:0000259" key="12">
    <source>
        <dbReference type="PROSITE" id="PS50893"/>
    </source>
</evidence>
<dbReference type="EC" id="7.6.2.2" evidence="3"/>
<evidence type="ECO:0000256" key="5">
    <source>
        <dbReference type="ARBA" id="ARBA00022692"/>
    </source>
</evidence>
<feature type="transmembrane region" description="Helical" evidence="11">
    <location>
        <begin position="32"/>
        <end position="54"/>
    </location>
</feature>
<dbReference type="SUPFAM" id="SSF90123">
    <property type="entry name" value="ABC transporter transmembrane region"/>
    <property type="match status" value="2"/>
</dbReference>
<dbReference type="Pfam" id="PF00664">
    <property type="entry name" value="ABC_membrane"/>
    <property type="match status" value="2"/>
</dbReference>
<accession>B9RW23</accession>
<dbReference type="PANTHER" id="PTHR24223:SF181">
    <property type="entry name" value="ABC TRANSPORTER C FAMILY MEMBER 3"/>
    <property type="match status" value="1"/>
</dbReference>
<dbReference type="InterPro" id="IPR044746">
    <property type="entry name" value="ABCC_6TM_D1"/>
</dbReference>
<dbReference type="PROSITE" id="PS00211">
    <property type="entry name" value="ABC_TRANSPORTER_1"/>
    <property type="match status" value="1"/>
</dbReference>
<organism evidence="14 15">
    <name type="scientific">Ricinus communis</name>
    <name type="common">Castor bean</name>
    <dbReference type="NCBI Taxonomy" id="3988"/>
    <lineage>
        <taxon>Eukaryota</taxon>
        <taxon>Viridiplantae</taxon>
        <taxon>Streptophyta</taxon>
        <taxon>Embryophyta</taxon>
        <taxon>Tracheophyta</taxon>
        <taxon>Spermatophyta</taxon>
        <taxon>Magnoliopsida</taxon>
        <taxon>eudicotyledons</taxon>
        <taxon>Gunneridae</taxon>
        <taxon>Pentapetalae</taxon>
        <taxon>rosids</taxon>
        <taxon>fabids</taxon>
        <taxon>Malpighiales</taxon>
        <taxon>Euphorbiaceae</taxon>
        <taxon>Acalyphoideae</taxon>
        <taxon>Acalypheae</taxon>
        <taxon>Ricinus</taxon>
    </lineage>
</organism>
<comment type="subcellular location">
    <subcellularLocation>
        <location evidence="1">Membrane</location>
        <topology evidence="1">Multi-pass membrane protein</topology>
    </subcellularLocation>
</comment>
<dbReference type="PROSITE" id="PS50893">
    <property type="entry name" value="ABC_TRANSPORTER_2"/>
    <property type="match status" value="2"/>
</dbReference>
<gene>
    <name evidence="14" type="ORF">RCOM_1175490</name>
</gene>
<feature type="transmembrane region" description="Helical" evidence="11">
    <location>
        <begin position="85"/>
        <end position="106"/>
    </location>
</feature>
<evidence type="ECO:0000256" key="3">
    <source>
        <dbReference type="ARBA" id="ARBA00012191"/>
    </source>
</evidence>
<evidence type="ECO:0000256" key="4">
    <source>
        <dbReference type="ARBA" id="ARBA00022448"/>
    </source>
</evidence>
<dbReference type="EMBL" id="EQ973822">
    <property type="protein sequence ID" value="EEF44460.1"/>
    <property type="molecule type" value="Genomic_DNA"/>
</dbReference>
<dbReference type="GO" id="GO:0055085">
    <property type="term" value="P:transmembrane transport"/>
    <property type="evidence" value="ECO:0000318"/>
    <property type="project" value="GO_Central"/>
</dbReference>
<evidence type="ECO:0000313" key="14">
    <source>
        <dbReference type="EMBL" id="EEF44460.1"/>
    </source>
</evidence>
<dbReference type="InterPro" id="IPR027417">
    <property type="entry name" value="P-loop_NTPase"/>
</dbReference>
<dbReference type="GO" id="GO:0005524">
    <property type="term" value="F:ATP binding"/>
    <property type="evidence" value="ECO:0007669"/>
    <property type="project" value="UniProtKB-KW"/>
</dbReference>
<dbReference type="InterPro" id="IPR017871">
    <property type="entry name" value="ABC_transporter-like_CS"/>
</dbReference>
<dbReference type="InParanoid" id="B9RW23"/>
<keyword evidence="14" id="KW-0378">Hydrolase</keyword>
<keyword evidence="15" id="KW-1185">Reference proteome</keyword>
<dbReference type="AlphaFoldDB" id="B9RW23"/>
<evidence type="ECO:0000256" key="9">
    <source>
        <dbReference type="ARBA" id="ARBA00023136"/>
    </source>
</evidence>
<dbReference type="Pfam" id="PF00005">
    <property type="entry name" value="ABC_tran"/>
    <property type="match status" value="2"/>
</dbReference>
<feature type="transmembrane region" description="Helical" evidence="11">
    <location>
        <begin position="370"/>
        <end position="389"/>
    </location>
</feature>
<evidence type="ECO:0000256" key="8">
    <source>
        <dbReference type="ARBA" id="ARBA00022989"/>
    </source>
</evidence>
<dbReference type="InterPro" id="IPR011527">
    <property type="entry name" value="ABC1_TM_dom"/>
</dbReference>
<evidence type="ECO:0000256" key="10">
    <source>
        <dbReference type="ARBA" id="ARBA00034018"/>
    </source>
</evidence>
<dbReference type="SMART" id="SM00382">
    <property type="entry name" value="AAA"/>
    <property type="match status" value="1"/>
</dbReference>
<dbReference type="PANTHER" id="PTHR24223">
    <property type="entry name" value="ATP-BINDING CASSETTE SUB-FAMILY C"/>
    <property type="match status" value="1"/>
</dbReference>
<dbReference type="Proteomes" id="UP000008311">
    <property type="component" value="Unassembled WGS sequence"/>
</dbReference>
<evidence type="ECO:0000256" key="1">
    <source>
        <dbReference type="ARBA" id="ARBA00004141"/>
    </source>
</evidence>
<dbReference type="GO" id="GO:0016020">
    <property type="term" value="C:membrane"/>
    <property type="evidence" value="ECO:0007669"/>
    <property type="project" value="UniProtKB-SubCell"/>
</dbReference>
<feature type="domain" description="ABC transmembrane type-1" evidence="13">
    <location>
        <begin position="803"/>
        <end position="889"/>
    </location>
</feature>
<reference evidence="15" key="1">
    <citation type="journal article" date="2010" name="Nat. Biotechnol.">
        <title>Draft genome sequence of the oilseed species Ricinus communis.</title>
        <authorList>
            <person name="Chan A.P."/>
            <person name="Crabtree J."/>
            <person name="Zhao Q."/>
            <person name="Lorenzi H."/>
            <person name="Orvis J."/>
            <person name="Puiu D."/>
            <person name="Melake-Berhan A."/>
            <person name="Jones K.M."/>
            <person name="Redman J."/>
            <person name="Chen G."/>
            <person name="Cahoon E.B."/>
            <person name="Gedil M."/>
            <person name="Stanke M."/>
            <person name="Haas B.J."/>
            <person name="Wortman J.R."/>
            <person name="Fraser-Liggett C.M."/>
            <person name="Ravel J."/>
            <person name="Rabinowicz P.D."/>
        </authorList>
    </citation>
    <scope>NUCLEOTIDE SEQUENCE [LARGE SCALE GENOMIC DNA]</scope>
    <source>
        <strain evidence="15">cv. Hale</strain>
    </source>
</reference>
<feature type="transmembrane region" description="Helical" evidence="11">
    <location>
        <begin position="881"/>
        <end position="898"/>
    </location>
</feature>
<name>B9RW23_RICCO</name>
<keyword evidence="7" id="KW-0067">ATP-binding</keyword>
<dbReference type="FunFam" id="1.20.1560.10:FF:000003">
    <property type="entry name" value="ABC transporter C family member 10"/>
    <property type="match status" value="1"/>
</dbReference>